<accession>A0A512DPT5</accession>
<comment type="subcellular location">
    <subcellularLocation>
        <location evidence="1">Bacterial flagellum</location>
    </subcellularLocation>
</comment>
<dbReference type="GO" id="GO:0005198">
    <property type="term" value="F:structural molecule activity"/>
    <property type="evidence" value="ECO:0007669"/>
    <property type="project" value="InterPro"/>
</dbReference>
<proteinExistence type="inferred from homology"/>
<protein>
    <recommendedName>
        <fullName evidence="4">Flagellin N-terminal domain-containing protein</fullName>
    </recommendedName>
</protein>
<dbReference type="RefSeq" id="WP_044433351.1">
    <property type="nucleotide sequence ID" value="NZ_BJYZ01000011.1"/>
</dbReference>
<comment type="similarity">
    <text evidence="2">Belongs to the bacterial flagellin family.</text>
</comment>
<evidence type="ECO:0000313" key="6">
    <source>
        <dbReference type="Proteomes" id="UP000321523"/>
    </source>
</evidence>
<name>A0A512DPT5_9PROT</name>
<reference evidence="5 6" key="1">
    <citation type="submission" date="2019-07" db="EMBL/GenBank/DDBJ databases">
        <title>Whole genome shotgun sequence of Skermanella aerolata NBRC 106429.</title>
        <authorList>
            <person name="Hosoyama A."/>
            <person name="Uohara A."/>
            <person name="Ohji S."/>
            <person name="Ichikawa N."/>
        </authorList>
    </citation>
    <scope>NUCLEOTIDE SEQUENCE [LARGE SCALE GENOMIC DNA]</scope>
    <source>
        <strain evidence="5 6">NBRC 106429</strain>
    </source>
</reference>
<dbReference type="OrthoDB" id="7328309at2"/>
<dbReference type="EMBL" id="BJYZ01000011">
    <property type="protein sequence ID" value="GEO38497.1"/>
    <property type="molecule type" value="Genomic_DNA"/>
</dbReference>
<dbReference type="InterPro" id="IPR001029">
    <property type="entry name" value="Flagellin_N"/>
</dbReference>
<dbReference type="AlphaFoldDB" id="A0A512DPT5"/>
<dbReference type="Gene3D" id="1.20.1330.10">
    <property type="entry name" value="f41 fragment of flagellin, N-terminal domain"/>
    <property type="match status" value="1"/>
</dbReference>
<comment type="caution">
    <text evidence="5">The sequence shown here is derived from an EMBL/GenBank/DDBJ whole genome shotgun (WGS) entry which is preliminary data.</text>
</comment>
<evidence type="ECO:0000256" key="3">
    <source>
        <dbReference type="ARBA" id="ARBA00023143"/>
    </source>
</evidence>
<sequence length="329" mass="35501">MSMSIHTNAVQMTALRSLGMAAEFTKSVESRLASGKTISTAYDDGASYATSLRIDTNVKAINAVNERLNATKDSIYRTTEAVSVMSGLTAEVRRTLTKLADTSLVGQERTNYEVRYKRYAGEILDHYNAIMKDGTSLVSDGDYYNSIYTAPHKVVANVEGRQTAIGDYDTTGGSLTLPGFTDPNATAGARNKEDLAQSWAKVFLNTGDTPVTNSQGVPSELQTIPVPDAARAAAMIDDSGSSAYKLSQFEDSLSRVMNGLFKDLRSVDNFINYNTDIAAASEGGLGSIIDADMTKESARFQAYKVKQEMARQGLAITQNSNRVVLGMLV</sequence>
<organism evidence="5 6">
    <name type="scientific">Skermanella aerolata</name>
    <dbReference type="NCBI Taxonomy" id="393310"/>
    <lineage>
        <taxon>Bacteria</taxon>
        <taxon>Pseudomonadati</taxon>
        <taxon>Pseudomonadota</taxon>
        <taxon>Alphaproteobacteria</taxon>
        <taxon>Rhodospirillales</taxon>
        <taxon>Azospirillaceae</taxon>
        <taxon>Skermanella</taxon>
    </lineage>
</organism>
<gene>
    <name evidence="5" type="ORF">SAE02_26450</name>
</gene>
<dbReference type="Pfam" id="PF00669">
    <property type="entry name" value="Flagellin_N"/>
    <property type="match status" value="1"/>
</dbReference>
<feature type="domain" description="Flagellin N-terminal" evidence="4">
    <location>
        <begin position="5"/>
        <end position="123"/>
    </location>
</feature>
<evidence type="ECO:0000256" key="1">
    <source>
        <dbReference type="ARBA" id="ARBA00004365"/>
    </source>
</evidence>
<dbReference type="GO" id="GO:0009288">
    <property type="term" value="C:bacterial-type flagellum"/>
    <property type="evidence" value="ECO:0007669"/>
    <property type="project" value="UniProtKB-SubCell"/>
</dbReference>
<evidence type="ECO:0000256" key="2">
    <source>
        <dbReference type="ARBA" id="ARBA00005709"/>
    </source>
</evidence>
<evidence type="ECO:0000259" key="4">
    <source>
        <dbReference type="Pfam" id="PF00669"/>
    </source>
</evidence>
<keyword evidence="6" id="KW-1185">Reference proteome</keyword>
<dbReference type="SUPFAM" id="SSF64518">
    <property type="entry name" value="Phase 1 flagellin"/>
    <property type="match status" value="1"/>
</dbReference>
<evidence type="ECO:0000313" key="5">
    <source>
        <dbReference type="EMBL" id="GEO38497.1"/>
    </source>
</evidence>
<keyword evidence="3" id="KW-0975">Bacterial flagellum</keyword>
<dbReference type="Proteomes" id="UP000321523">
    <property type="component" value="Unassembled WGS sequence"/>
</dbReference>